<gene>
    <name evidence="1" type="ORF">BB561_004560</name>
</gene>
<evidence type="ECO:0000313" key="1">
    <source>
        <dbReference type="EMBL" id="PVU91116.1"/>
    </source>
</evidence>
<proteinExistence type="predicted"/>
<keyword evidence="2" id="KW-1185">Reference proteome</keyword>
<reference evidence="1 2" key="1">
    <citation type="journal article" date="2018" name="MBio">
        <title>Comparative Genomics Reveals the Core Gene Toolbox for the Fungus-Insect Symbiosis.</title>
        <authorList>
            <person name="Wang Y."/>
            <person name="Stata M."/>
            <person name="Wang W."/>
            <person name="Stajich J.E."/>
            <person name="White M.M."/>
            <person name="Moncalvo J.M."/>
        </authorList>
    </citation>
    <scope>NUCLEOTIDE SEQUENCE [LARGE SCALE GENOMIC DNA]</scope>
    <source>
        <strain evidence="1 2">SWE-8-4</strain>
    </source>
</reference>
<comment type="caution">
    <text evidence="1">The sequence shown here is derived from an EMBL/GenBank/DDBJ whole genome shotgun (WGS) entry which is preliminary data.</text>
</comment>
<dbReference type="EMBL" id="MBFR01000219">
    <property type="protein sequence ID" value="PVU91116.1"/>
    <property type="molecule type" value="Genomic_DNA"/>
</dbReference>
<accession>A0A2T9YFK2</accession>
<name>A0A2T9YFK2_9FUNG</name>
<evidence type="ECO:0000313" key="2">
    <source>
        <dbReference type="Proteomes" id="UP000245383"/>
    </source>
</evidence>
<organism evidence="1 2">
    <name type="scientific">Smittium simulii</name>
    <dbReference type="NCBI Taxonomy" id="133385"/>
    <lineage>
        <taxon>Eukaryota</taxon>
        <taxon>Fungi</taxon>
        <taxon>Fungi incertae sedis</taxon>
        <taxon>Zoopagomycota</taxon>
        <taxon>Kickxellomycotina</taxon>
        <taxon>Harpellomycetes</taxon>
        <taxon>Harpellales</taxon>
        <taxon>Legeriomycetaceae</taxon>
        <taxon>Smittium</taxon>
    </lineage>
</organism>
<protein>
    <submittedName>
        <fullName evidence="1">Uncharacterized protein</fullName>
    </submittedName>
</protein>
<dbReference type="Proteomes" id="UP000245383">
    <property type="component" value="Unassembled WGS sequence"/>
</dbReference>
<dbReference type="AlphaFoldDB" id="A0A2T9YFK2"/>
<sequence>MSNIQYIYNKVEEDQVATKPPLLPASISMMLVGKILGKELKLSSTRICKDPTVLCVKTTLATAKFINTIDIPRYLLLIVLD</sequence>